<evidence type="ECO:0008006" key="3">
    <source>
        <dbReference type="Google" id="ProtNLM"/>
    </source>
</evidence>
<evidence type="ECO:0000313" key="1">
    <source>
        <dbReference type="EMBL" id="PLB52777.1"/>
    </source>
</evidence>
<dbReference type="GeneID" id="36550016"/>
<dbReference type="RefSeq" id="XP_024708079.1">
    <property type="nucleotide sequence ID" value="XM_024842321.1"/>
</dbReference>
<name>A0A2I2GIW8_9EURO</name>
<gene>
    <name evidence="1" type="ORF">P170DRAFT_112156</name>
</gene>
<dbReference type="InterPro" id="IPR002347">
    <property type="entry name" value="SDR_fam"/>
</dbReference>
<organism evidence="1 2">
    <name type="scientific">Aspergillus steynii IBT 23096</name>
    <dbReference type="NCBI Taxonomy" id="1392250"/>
    <lineage>
        <taxon>Eukaryota</taxon>
        <taxon>Fungi</taxon>
        <taxon>Dikarya</taxon>
        <taxon>Ascomycota</taxon>
        <taxon>Pezizomycotina</taxon>
        <taxon>Eurotiomycetes</taxon>
        <taxon>Eurotiomycetidae</taxon>
        <taxon>Eurotiales</taxon>
        <taxon>Aspergillaceae</taxon>
        <taxon>Aspergillus</taxon>
        <taxon>Aspergillus subgen. Circumdati</taxon>
    </lineage>
</organism>
<dbReference type="EMBL" id="MSFO01000002">
    <property type="protein sequence ID" value="PLB52777.1"/>
    <property type="molecule type" value="Genomic_DNA"/>
</dbReference>
<dbReference type="VEuPathDB" id="FungiDB:P170DRAFT_112156"/>
<dbReference type="Proteomes" id="UP000234275">
    <property type="component" value="Unassembled WGS sequence"/>
</dbReference>
<comment type="caution">
    <text evidence="1">The sequence shown here is derived from an EMBL/GenBank/DDBJ whole genome shotgun (WGS) entry which is preliminary data.</text>
</comment>
<accession>A0A2I2GIW8</accession>
<keyword evidence="2" id="KW-1185">Reference proteome</keyword>
<sequence>MDQAVEIQGAPVTSPAVMKRNGTPDEVAQSVLFLLSDASSYVTGTVLSVDGYRAKIDGRNCVRIGYSLNVTWNSKRRSCFRRCISQMLYENRCRNEDQSER</sequence>
<dbReference type="InterPro" id="IPR036291">
    <property type="entry name" value="NAD(P)-bd_dom_sf"/>
</dbReference>
<reference evidence="1 2" key="1">
    <citation type="submission" date="2016-12" db="EMBL/GenBank/DDBJ databases">
        <title>The genomes of Aspergillus section Nigri reveals drivers in fungal speciation.</title>
        <authorList>
            <consortium name="DOE Joint Genome Institute"/>
            <person name="Vesth T.C."/>
            <person name="Nybo J."/>
            <person name="Theobald S."/>
            <person name="Brandl J."/>
            <person name="Frisvad J.C."/>
            <person name="Nielsen K.F."/>
            <person name="Lyhne E.K."/>
            <person name="Kogle M.E."/>
            <person name="Kuo A."/>
            <person name="Riley R."/>
            <person name="Clum A."/>
            <person name="Nolan M."/>
            <person name="Lipzen A."/>
            <person name="Salamov A."/>
            <person name="Henrissat B."/>
            <person name="Wiebenga A."/>
            <person name="De Vries R.P."/>
            <person name="Grigoriev I.V."/>
            <person name="Mortensen U.H."/>
            <person name="Andersen M.R."/>
            <person name="Baker S.E."/>
        </authorList>
    </citation>
    <scope>NUCLEOTIDE SEQUENCE [LARGE SCALE GENOMIC DNA]</scope>
    <source>
        <strain evidence="1 2">IBT 23096</strain>
    </source>
</reference>
<dbReference type="Gene3D" id="3.40.50.720">
    <property type="entry name" value="NAD(P)-binding Rossmann-like Domain"/>
    <property type="match status" value="1"/>
</dbReference>
<dbReference type="SUPFAM" id="SSF51735">
    <property type="entry name" value="NAD(P)-binding Rossmann-fold domains"/>
    <property type="match status" value="1"/>
</dbReference>
<dbReference type="OrthoDB" id="47007at2759"/>
<dbReference type="AlphaFoldDB" id="A0A2I2GIW8"/>
<evidence type="ECO:0000313" key="2">
    <source>
        <dbReference type="Proteomes" id="UP000234275"/>
    </source>
</evidence>
<proteinExistence type="predicted"/>
<protein>
    <recommendedName>
        <fullName evidence="3">NAD(P)-binding protein</fullName>
    </recommendedName>
</protein>
<dbReference type="Pfam" id="PF13561">
    <property type="entry name" value="adh_short_C2"/>
    <property type="match status" value="1"/>
</dbReference>
<dbReference type="STRING" id="1392250.A0A2I2GIW8"/>